<accession>S8FM53</accession>
<gene>
    <name evidence="2" type="ORF">FOMPIDRAFT_1124420</name>
    <name evidence="3" type="ORF">FOMPIDRAFT_1124442</name>
</gene>
<evidence type="ECO:0000313" key="4">
    <source>
        <dbReference type="Proteomes" id="UP000015241"/>
    </source>
</evidence>
<name>S8FM53_FOMSC</name>
<proteinExistence type="predicted"/>
<evidence type="ECO:0000256" key="1">
    <source>
        <dbReference type="SAM" id="MobiDB-lite"/>
    </source>
</evidence>
<reference evidence="3" key="2">
    <citation type="submission" date="2013-06" db="EMBL/GenBank/DDBJ databases">
        <authorList>
            <consortium name="DOE Joint Genome Institute"/>
            <person name="Riley R."/>
            <person name="Floudas D."/>
            <person name="Binder M."/>
            <person name="Barry K."/>
            <person name="Blanchette R.A."/>
            <person name="Henrissat B."/>
            <person name="Martinez A.T."/>
            <person name="Otillar R."/>
            <person name="Spatafora J.W."/>
            <person name="Yadav J.S."/>
            <person name="Aerts A."/>
            <person name="Benoit I."/>
            <person name="Boyd A."/>
            <person name="Carlson A."/>
            <person name="Copeland A."/>
            <person name="Coutinho P.M."/>
            <person name="De Vries R.P."/>
            <person name="Ferreira P."/>
            <person name="Findley K."/>
            <person name="Foster B."/>
            <person name="Gaskell J."/>
            <person name="Glotzer D."/>
            <person name="Gorecki P."/>
            <person name="Heitman J."/>
            <person name="Hesse C."/>
            <person name="Hori C."/>
            <person name="Igarashi K."/>
            <person name="Jurgens J.A."/>
            <person name="Kallen N."/>
            <person name="Kersten P."/>
            <person name="Kohler A."/>
            <person name="Kues U."/>
            <person name="Kumar T.K."/>
            <person name="Kuo A."/>
            <person name="LaButti K."/>
            <person name="Larrondo L.F."/>
            <person name="Lindquist E."/>
            <person name="Ling A."/>
            <person name="Lombard V."/>
            <person name="Lucas S."/>
            <person name="Lundell T."/>
            <person name="Martin R."/>
            <person name="McLaughlin D.J."/>
            <person name="Morgenstern I."/>
            <person name="Morin E."/>
            <person name="Murat C."/>
            <person name="Nagy L.G."/>
            <person name="Nolan M."/>
            <person name="Ohm R.A."/>
            <person name="Patyshakuliyeva A."/>
            <person name="Rokas A."/>
            <person name="Ruiz-Duenas F.J."/>
            <person name="Sabat G."/>
            <person name="Salamov A."/>
            <person name="Samejima M."/>
            <person name="Schmutz J."/>
            <person name="Slot J.C."/>
            <person name="St John F."/>
            <person name="Stenlid J."/>
            <person name="Sun H."/>
            <person name="Sun S."/>
            <person name="Syed K."/>
            <person name="Tsang A."/>
            <person name="Wiebenga A."/>
            <person name="Young D."/>
            <person name="Pisabarro A."/>
            <person name="Eastwood D.C."/>
            <person name="Martin F."/>
            <person name="Cullen D."/>
            <person name="Hibbett D.S."/>
            <person name="Grigoriev I.V."/>
        </authorList>
    </citation>
    <scope>NUCLEOTIDE SEQUENCE</scope>
    <source>
        <strain evidence="3">FP-58527 SS1</strain>
    </source>
</reference>
<organism evidence="3 4">
    <name type="scientific">Fomitopsis schrenkii</name>
    <name type="common">Brown rot fungus</name>
    <dbReference type="NCBI Taxonomy" id="2126942"/>
    <lineage>
        <taxon>Eukaryota</taxon>
        <taxon>Fungi</taxon>
        <taxon>Dikarya</taxon>
        <taxon>Basidiomycota</taxon>
        <taxon>Agaricomycotina</taxon>
        <taxon>Agaricomycetes</taxon>
        <taxon>Polyporales</taxon>
        <taxon>Fomitopsis</taxon>
    </lineage>
</organism>
<feature type="compositionally biased region" description="Low complexity" evidence="1">
    <location>
        <begin position="83"/>
        <end position="95"/>
    </location>
</feature>
<feature type="region of interest" description="Disordered" evidence="1">
    <location>
        <begin position="33"/>
        <end position="53"/>
    </location>
</feature>
<dbReference type="EMBL" id="KE504157">
    <property type="protein sequence ID" value="EPS99384.1"/>
    <property type="molecule type" value="Genomic_DNA"/>
</dbReference>
<dbReference type="HOGENOM" id="CLU_1256034_0_0_1"/>
<evidence type="ECO:0000313" key="2">
    <source>
        <dbReference type="EMBL" id="EPS99355.1"/>
    </source>
</evidence>
<feature type="region of interest" description="Disordered" evidence="1">
    <location>
        <begin position="83"/>
        <end position="117"/>
    </location>
</feature>
<dbReference type="AlphaFoldDB" id="S8FM53"/>
<dbReference type="Proteomes" id="UP000015241">
    <property type="component" value="Unassembled WGS sequence"/>
</dbReference>
<reference evidence="3 4" key="1">
    <citation type="journal article" date="2012" name="Science">
        <title>The Paleozoic origin of enzymatic lignin decomposition reconstructed from 31 fungal genomes.</title>
        <authorList>
            <person name="Floudas D."/>
            <person name="Binder M."/>
            <person name="Riley R."/>
            <person name="Barry K."/>
            <person name="Blanchette R.A."/>
            <person name="Henrissat B."/>
            <person name="Martinez A.T."/>
            <person name="Otillar R."/>
            <person name="Spatafora J.W."/>
            <person name="Yadav J.S."/>
            <person name="Aerts A."/>
            <person name="Benoit I."/>
            <person name="Boyd A."/>
            <person name="Carlson A."/>
            <person name="Copeland A."/>
            <person name="Coutinho P.M."/>
            <person name="de Vries R.P."/>
            <person name="Ferreira P."/>
            <person name="Findley K."/>
            <person name="Foster B."/>
            <person name="Gaskell J."/>
            <person name="Glotzer D."/>
            <person name="Gorecki P."/>
            <person name="Heitman J."/>
            <person name="Hesse C."/>
            <person name="Hori C."/>
            <person name="Igarashi K."/>
            <person name="Jurgens J.A."/>
            <person name="Kallen N."/>
            <person name="Kersten P."/>
            <person name="Kohler A."/>
            <person name="Kuees U."/>
            <person name="Kumar T.K.A."/>
            <person name="Kuo A."/>
            <person name="LaButti K."/>
            <person name="Larrondo L.F."/>
            <person name="Lindquist E."/>
            <person name="Ling A."/>
            <person name="Lombard V."/>
            <person name="Lucas S."/>
            <person name="Lundell T."/>
            <person name="Martin R."/>
            <person name="McLaughlin D.J."/>
            <person name="Morgenstern I."/>
            <person name="Morin E."/>
            <person name="Murat C."/>
            <person name="Nagy L.G."/>
            <person name="Nolan M."/>
            <person name="Ohm R.A."/>
            <person name="Patyshakuliyeva A."/>
            <person name="Rokas A."/>
            <person name="Ruiz-Duenas F.J."/>
            <person name="Sabat G."/>
            <person name="Salamov A."/>
            <person name="Samejima M."/>
            <person name="Schmutz J."/>
            <person name="Slot J.C."/>
            <person name="St John F."/>
            <person name="Stenlid J."/>
            <person name="Sun H."/>
            <person name="Sun S."/>
            <person name="Syed K."/>
            <person name="Tsang A."/>
            <person name="Wiebenga A."/>
            <person name="Young D."/>
            <person name="Pisabarro A."/>
            <person name="Eastwood D.C."/>
            <person name="Martin F."/>
            <person name="Cullen D."/>
            <person name="Grigoriev I.V."/>
            <person name="Hibbett D.S."/>
        </authorList>
    </citation>
    <scope>NUCLEOTIDE SEQUENCE</scope>
    <source>
        <strain evidence="4">FP-58527</strain>
        <strain evidence="3">FP-58527 SS1</strain>
    </source>
</reference>
<dbReference type="OrthoDB" id="2533496at2759"/>
<keyword evidence="4" id="KW-1185">Reference proteome</keyword>
<sequence length="220" mass="24233">MSDSSVAIKDALFCQRFQQCAICSFDGREGNDGFSGSDPIDREGIEAPTSSVDKDSQYQCKKHGSAACSQCYGWKKQIRRASSSTVSSSRTVSIAPGARPEGAAALHGKGDTNEDGESPETVLKLAYLLDAKLFKRDGQMRRSKVRARAARSRLYHALLRRRLQRRCPVSRYKVQADKRAGKRAMMLHITTRTTTASTAGLIPCVQKWPTNEQEGERTSG</sequence>
<dbReference type="EMBL" id="KE504157">
    <property type="protein sequence ID" value="EPS99355.1"/>
    <property type="molecule type" value="Genomic_DNA"/>
</dbReference>
<evidence type="ECO:0000313" key="3">
    <source>
        <dbReference type="EMBL" id="EPS99384.1"/>
    </source>
</evidence>
<protein>
    <submittedName>
        <fullName evidence="3">Uncharacterized protein</fullName>
    </submittedName>
</protein>